<dbReference type="RefSeq" id="XP_002771219.1">
    <property type="nucleotide sequence ID" value="XM_002771173.1"/>
</dbReference>
<dbReference type="OrthoDB" id="438302at2759"/>
<name>C5LJL8_PERM5</name>
<keyword evidence="2" id="KW-1185">Reference proteome</keyword>
<proteinExistence type="predicted"/>
<reference evidence="1 2" key="1">
    <citation type="submission" date="2008-07" db="EMBL/GenBank/DDBJ databases">
        <authorList>
            <person name="El-Sayed N."/>
            <person name="Caler E."/>
            <person name="Inman J."/>
            <person name="Amedeo P."/>
            <person name="Hass B."/>
            <person name="Wortman J."/>
        </authorList>
    </citation>
    <scope>NUCLEOTIDE SEQUENCE [LARGE SCALE GENOMIC DNA]</scope>
    <source>
        <strain evidence="2">ATCC 50983 / TXsc</strain>
    </source>
</reference>
<evidence type="ECO:0000313" key="1">
    <source>
        <dbReference type="EMBL" id="EER03035.1"/>
    </source>
</evidence>
<dbReference type="InParanoid" id="C5LJL8"/>
<gene>
    <name evidence="1" type="ORF">Pmar_PMAR001778</name>
</gene>
<organism evidence="2">
    <name type="scientific">Perkinsus marinus (strain ATCC 50983 / TXsc)</name>
    <dbReference type="NCBI Taxonomy" id="423536"/>
    <lineage>
        <taxon>Eukaryota</taxon>
        <taxon>Sar</taxon>
        <taxon>Alveolata</taxon>
        <taxon>Perkinsozoa</taxon>
        <taxon>Perkinsea</taxon>
        <taxon>Perkinsida</taxon>
        <taxon>Perkinsidae</taxon>
        <taxon>Perkinsus</taxon>
    </lineage>
</organism>
<accession>C5LJL8</accession>
<protein>
    <submittedName>
        <fullName evidence="1">Uncharacterized protein</fullName>
    </submittedName>
</protein>
<dbReference type="GeneID" id="9051701"/>
<dbReference type="AlphaFoldDB" id="C5LJL8"/>
<sequence>MEFQPSDMKNTFQDSRNCIIGCRGNIYVLIIHIQWSFTTCFTWSGVVKLGENAIFNAVICIPLVSKYYSAEVLDAIETLEKDNIIHQPNLQEWYEELLRRPRTPEALRRAERSKAILLEWLRQLYISYQNGILDISRHRDVLPGKNKVLLIQELVTPLARAHDMMREKKQPLFSDNGQTSEFNLIKARLSRKGMGIVDNVYLENTLHRNKLPVVMRNLGDAYVKKEFRIHLLLGGVTFVITEVMAG</sequence>
<evidence type="ECO:0000313" key="2">
    <source>
        <dbReference type="Proteomes" id="UP000007800"/>
    </source>
</evidence>
<dbReference type="Proteomes" id="UP000007800">
    <property type="component" value="Unassembled WGS sequence"/>
</dbReference>
<dbReference type="EMBL" id="GG682469">
    <property type="protein sequence ID" value="EER03035.1"/>
    <property type="molecule type" value="Genomic_DNA"/>
</dbReference>